<gene>
    <name evidence="1" type="ORF">RHMOL_Rhmol04G0187800</name>
</gene>
<comment type="caution">
    <text evidence="1">The sequence shown here is derived from an EMBL/GenBank/DDBJ whole genome shotgun (WGS) entry which is preliminary data.</text>
</comment>
<proteinExistence type="predicted"/>
<protein>
    <submittedName>
        <fullName evidence="1">Uncharacterized protein</fullName>
    </submittedName>
</protein>
<evidence type="ECO:0000313" key="1">
    <source>
        <dbReference type="EMBL" id="KAI8559624.1"/>
    </source>
</evidence>
<dbReference type="EMBL" id="CM046391">
    <property type="protein sequence ID" value="KAI8559624.1"/>
    <property type="molecule type" value="Genomic_DNA"/>
</dbReference>
<name>A0ACC0P391_RHOML</name>
<organism evidence="1 2">
    <name type="scientific">Rhododendron molle</name>
    <name type="common">Chinese azalea</name>
    <name type="synonym">Azalea mollis</name>
    <dbReference type="NCBI Taxonomy" id="49168"/>
    <lineage>
        <taxon>Eukaryota</taxon>
        <taxon>Viridiplantae</taxon>
        <taxon>Streptophyta</taxon>
        <taxon>Embryophyta</taxon>
        <taxon>Tracheophyta</taxon>
        <taxon>Spermatophyta</taxon>
        <taxon>Magnoliopsida</taxon>
        <taxon>eudicotyledons</taxon>
        <taxon>Gunneridae</taxon>
        <taxon>Pentapetalae</taxon>
        <taxon>asterids</taxon>
        <taxon>Ericales</taxon>
        <taxon>Ericaceae</taxon>
        <taxon>Ericoideae</taxon>
        <taxon>Rhodoreae</taxon>
        <taxon>Rhododendron</taxon>
    </lineage>
</organism>
<reference evidence="1" key="1">
    <citation type="submission" date="2022-02" db="EMBL/GenBank/DDBJ databases">
        <title>Plant Genome Project.</title>
        <authorList>
            <person name="Zhang R.-G."/>
        </authorList>
    </citation>
    <scope>NUCLEOTIDE SEQUENCE</scope>
    <source>
        <strain evidence="1">AT1</strain>
    </source>
</reference>
<keyword evidence="2" id="KW-1185">Reference proteome</keyword>
<dbReference type="Proteomes" id="UP001062846">
    <property type="component" value="Chromosome 4"/>
</dbReference>
<sequence>MASSSSATTQYEYPTYPICFCGNPAPLRRSKTIANPGRRFLGCANYEIKEKRCKYFYWVDPPTRENELEAKNVELEHRLEDMEKKNQQLNKENKKLKKKLMAEEAKMNFYKLWCIILMVVCIMYWFTIKNGHVGSVKYLP</sequence>
<evidence type="ECO:0000313" key="2">
    <source>
        <dbReference type="Proteomes" id="UP001062846"/>
    </source>
</evidence>
<accession>A0ACC0P391</accession>